<dbReference type="RefSeq" id="WP_157298850.1">
    <property type="nucleotide sequence ID" value="NZ_BAAAZB010000005.1"/>
</dbReference>
<organism evidence="2 3">
    <name type="scientific">Chitinophaga oryziterrae</name>
    <dbReference type="NCBI Taxonomy" id="1031224"/>
    <lineage>
        <taxon>Bacteria</taxon>
        <taxon>Pseudomonadati</taxon>
        <taxon>Bacteroidota</taxon>
        <taxon>Chitinophagia</taxon>
        <taxon>Chitinophagales</taxon>
        <taxon>Chitinophagaceae</taxon>
        <taxon>Chitinophaga</taxon>
    </lineage>
</organism>
<dbReference type="Gene3D" id="1.10.10.2910">
    <property type="match status" value="1"/>
</dbReference>
<reference evidence="2 3" key="1">
    <citation type="submission" date="2019-12" db="EMBL/GenBank/DDBJ databases">
        <title>The draft genomic sequence of strain Chitinophaga oryziterrae JCM 16595.</title>
        <authorList>
            <person name="Zhang X."/>
        </authorList>
    </citation>
    <scope>NUCLEOTIDE SEQUENCE [LARGE SCALE GENOMIC DNA]</scope>
    <source>
        <strain evidence="2 3">JCM 16595</strain>
    </source>
</reference>
<protein>
    <submittedName>
        <fullName evidence="2">ImmA/IrrE family metallo-endopeptidase</fullName>
    </submittedName>
</protein>
<dbReference type="EMBL" id="WRXO01000001">
    <property type="protein sequence ID" value="MVT40224.1"/>
    <property type="molecule type" value="Genomic_DNA"/>
</dbReference>
<name>A0A6N8J5L9_9BACT</name>
<sequence>MIDAYTKQEIDKIAYELLKSSKALDKFPTPVDEIIAHAELLVEMGVDLSKIENGFLQRFNLDFSKIFAKIRGILDRKEKKIYLDLSQPVSRRNFVKLHEAGHHLLPWQKETFDCLDNQQTLSHDVREQFEVEANYFASVVLFQHDRFQQQMCKLDLSIGAPLALAKTFGASNHATMRKFVETSTKRCALLVLKKPEVAVITATYTARDYFQSEKFTYSFGEIAWPEQFGYNWAFVKDYTNGRRMKMDGMIVLLTKNGEQEFEYHFFNTTWNGFVLIFPKNENRKSKVTYILKGK</sequence>
<dbReference type="Proteomes" id="UP000468388">
    <property type="component" value="Unassembled WGS sequence"/>
</dbReference>
<evidence type="ECO:0000313" key="2">
    <source>
        <dbReference type="EMBL" id="MVT40224.1"/>
    </source>
</evidence>
<gene>
    <name evidence="2" type="ORF">GO495_06500</name>
</gene>
<evidence type="ECO:0000313" key="3">
    <source>
        <dbReference type="Proteomes" id="UP000468388"/>
    </source>
</evidence>
<dbReference type="AlphaFoldDB" id="A0A6N8J5L9"/>
<dbReference type="Pfam" id="PF06114">
    <property type="entry name" value="Peptidase_M78"/>
    <property type="match status" value="1"/>
</dbReference>
<dbReference type="OrthoDB" id="9794834at2"/>
<keyword evidence="3" id="KW-1185">Reference proteome</keyword>
<feature type="domain" description="IrrE N-terminal-like" evidence="1">
    <location>
        <begin position="78"/>
        <end position="173"/>
    </location>
</feature>
<accession>A0A6N8J5L9</accession>
<comment type="caution">
    <text evidence="2">The sequence shown here is derived from an EMBL/GenBank/DDBJ whole genome shotgun (WGS) entry which is preliminary data.</text>
</comment>
<dbReference type="InterPro" id="IPR010359">
    <property type="entry name" value="IrrE_HExxH"/>
</dbReference>
<proteinExistence type="predicted"/>
<evidence type="ECO:0000259" key="1">
    <source>
        <dbReference type="Pfam" id="PF06114"/>
    </source>
</evidence>